<gene>
    <name evidence="1" type="primary">NCL1_43553</name>
    <name evidence="1" type="ORF">TNCV_2084771</name>
</gene>
<name>A0A8X6V5N7_TRICX</name>
<sequence length="187" mass="21326">MPSIGGYHPYGLASILTELESNRECVGYAWPTNCSPSTPSHLSTGTSEALLDEWCNFPQDQIDNLILSMPRRSKRLHDTGSVADRKRSGRAFIMSGRCGDRFTKKSIEKIVRLHKHHYKMHILAESDERYARLQQDGAICHTLRDSMEVLTEFFDDRVISKGLMPTRLPDLSTQDFFSFGISEKCHF</sequence>
<dbReference type="EMBL" id="BMAU01021189">
    <property type="protein sequence ID" value="GFX95897.1"/>
    <property type="molecule type" value="Genomic_DNA"/>
</dbReference>
<dbReference type="AlphaFoldDB" id="A0A8X6V5N7"/>
<evidence type="ECO:0000313" key="1">
    <source>
        <dbReference type="EMBL" id="GFX95897.1"/>
    </source>
</evidence>
<comment type="caution">
    <text evidence="1">The sequence shown here is derived from an EMBL/GenBank/DDBJ whole genome shotgun (WGS) entry which is preliminary data.</text>
</comment>
<proteinExistence type="predicted"/>
<organism evidence="1 2">
    <name type="scientific">Trichonephila clavipes</name>
    <name type="common">Golden silk orbweaver</name>
    <name type="synonym">Nephila clavipes</name>
    <dbReference type="NCBI Taxonomy" id="2585209"/>
    <lineage>
        <taxon>Eukaryota</taxon>
        <taxon>Metazoa</taxon>
        <taxon>Ecdysozoa</taxon>
        <taxon>Arthropoda</taxon>
        <taxon>Chelicerata</taxon>
        <taxon>Arachnida</taxon>
        <taxon>Araneae</taxon>
        <taxon>Araneomorphae</taxon>
        <taxon>Entelegynae</taxon>
        <taxon>Araneoidea</taxon>
        <taxon>Nephilidae</taxon>
        <taxon>Trichonephila</taxon>
    </lineage>
</organism>
<keyword evidence="2" id="KW-1185">Reference proteome</keyword>
<protein>
    <submittedName>
        <fullName evidence="1">Uncharacterized protein</fullName>
    </submittedName>
</protein>
<reference evidence="1" key="1">
    <citation type="submission" date="2020-08" db="EMBL/GenBank/DDBJ databases">
        <title>Multicomponent nature underlies the extraordinary mechanical properties of spider dragline silk.</title>
        <authorList>
            <person name="Kono N."/>
            <person name="Nakamura H."/>
            <person name="Mori M."/>
            <person name="Yoshida Y."/>
            <person name="Ohtoshi R."/>
            <person name="Malay A.D."/>
            <person name="Moran D.A.P."/>
            <person name="Tomita M."/>
            <person name="Numata K."/>
            <person name="Arakawa K."/>
        </authorList>
    </citation>
    <scope>NUCLEOTIDE SEQUENCE</scope>
</reference>
<accession>A0A8X6V5N7</accession>
<evidence type="ECO:0000313" key="2">
    <source>
        <dbReference type="Proteomes" id="UP000887159"/>
    </source>
</evidence>
<dbReference type="Proteomes" id="UP000887159">
    <property type="component" value="Unassembled WGS sequence"/>
</dbReference>